<sequence length="219" mass="24110">MESNHIPGRRERQLLRGQDNPLFGWPPAPLDPAALEAARAADRAALERFRERFAQQLERAAKLGEHGDGTEVMALKETLEQLYEESFGLPAALEREREALAGLIETIARSLARATRDDPEASAALAEFERARATHFALLRQPLVGDLLDPEGPIGPSELLPTLLSVPAEEFDAALALFDELQRRTLVRDGEALLVRLEAAGVDCVEPRRRLAALVDVAR</sequence>
<dbReference type="EMBL" id="SMDC01000001">
    <property type="protein sequence ID" value="TCW40058.1"/>
    <property type="molecule type" value="Genomic_DNA"/>
</dbReference>
<evidence type="ECO:0000313" key="2">
    <source>
        <dbReference type="Proteomes" id="UP000295247"/>
    </source>
</evidence>
<comment type="caution">
    <text evidence="1">The sequence shown here is derived from an EMBL/GenBank/DDBJ whole genome shotgun (WGS) entry which is preliminary data.</text>
</comment>
<dbReference type="Proteomes" id="UP000295247">
    <property type="component" value="Unassembled WGS sequence"/>
</dbReference>
<name>A0A4R4AKU7_MARGR</name>
<dbReference type="RefSeq" id="WP_132228386.1">
    <property type="nucleotide sequence ID" value="NZ_NRRH01000011.1"/>
</dbReference>
<gene>
    <name evidence="1" type="ORF">EDC29_101475</name>
</gene>
<proteinExistence type="predicted"/>
<protein>
    <submittedName>
        <fullName evidence="1">Uncharacterized protein</fullName>
    </submittedName>
</protein>
<accession>A0A4R4AKU7</accession>
<evidence type="ECO:0000313" key="1">
    <source>
        <dbReference type="EMBL" id="TCW40058.1"/>
    </source>
</evidence>
<dbReference type="AlphaFoldDB" id="A0A4R4AKU7"/>
<reference evidence="1 2" key="1">
    <citation type="submission" date="2019-03" db="EMBL/GenBank/DDBJ databases">
        <title>Genomic Encyclopedia of Type Strains, Phase IV (KMG-IV): sequencing the most valuable type-strain genomes for metagenomic binning, comparative biology and taxonomic classification.</title>
        <authorList>
            <person name="Goeker M."/>
        </authorList>
    </citation>
    <scope>NUCLEOTIDE SEQUENCE [LARGE SCALE GENOMIC DNA]</scope>
    <source>
        <strain evidence="1 2">DSM 203</strain>
    </source>
</reference>
<organism evidence="1 2">
    <name type="scientific">Marichromatium gracile</name>
    <name type="common">Chromatium gracile</name>
    <dbReference type="NCBI Taxonomy" id="1048"/>
    <lineage>
        <taxon>Bacteria</taxon>
        <taxon>Pseudomonadati</taxon>
        <taxon>Pseudomonadota</taxon>
        <taxon>Gammaproteobacteria</taxon>
        <taxon>Chromatiales</taxon>
        <taxon>Chromatiaceae</taxon>
        <taxon>Marichromatium</taxon>
    </lineage>
</organism>